<dbReference type="Proteomes" id="UP000650833">
    <property type="component" value="Unassembled WGS sequence"/>
</dbReference>
<gene>
    <name evidence="1" type="ORF">INT46_004808</name>
</gene>
<name>A0A8H7QKQ3_9FUNG</name>
<dbReference type="AlphaFoldDB" id="A0A8H7QKQ3"/>
<sequence length="787" mass="91154">MLVNDVESLIKVGQVNKRFHRLIDDSKLWYNAFLSRYPVWGSRVEYSFNSKKLIDWKDFMIHLVKQQKATKNFSFEFVQEQLIKSRKRRFVEDTIDEEQQEQEQEPPLEIPFWIQDPLVVDIDRIDKTGIVATGKHRKHTLSRTSQHKILFWEYPSWKLIRTFELNLAPSNITCQIIGIQSIRMPTANGKGFQKVRFFTLAVGIAFLNGLDQQQQQQQQQQQNNDEFEDRVDIWKAIFVYRLFDDGSTQCIAHVKVEDLFLGREVFLFSDASWCKSNDGDCNESSIPSSDLTDWMNIICPTRSPLESDNSRFTVYMLAIGPIFERNISGCVQLAKFDLRGQRNILDPSITPVIWDGISNQLVPIPKKYQYFLGLGNTSNNDRFLFGNATEMITCIRLGTDVSCMIHFKYPPYLNHLICTGSYQDDELSVYDWRFGIKVGSLPWKTTQDATVIHRTTNASRIIHPEPQDHINIQVDEEILPQLDLNMQRNELLQRQGQEQDAEEDDDADTVEVPVDVRPWGLESTLVLPPYWMSADGKEPVEYSREDLAQHGFRLIAVGDNRSDNQRDKLEIKVWDISYLLQVKWDPLIDNKTQDEEAISDSLLMELTQRFSWWPRRTKELSRLAIQMILEQQYQSQLLSQHEFSIDLTNNNHNLQHNTNNIQPQQPYTNKKVHLQQFLLPYSPPKGLQSMLLSHTFDKDEQQPQDIPVKYTAYNVLYTSLFLLTEDGKVTVMDIETGKITGTVENVAQVEGKRSLHTQQVRGIDVNVIGGREVVVTSKEGLLRGIVS</sequence>
<dbReference type="OrthoDB" id="3219396at2759"/>
<reference evidence="1" key="1">
    <citation type="submission" date="2020-12" db="EMBL/GenBank/DDBJ databases">
        <title>Metabolic potential, ecology and presence of endohyphal bacteria is reflected in genomic diversity of Mucoromycotina.</title>
        <authorList>
            <person name="Muszewska A."/>
            <person name="Okrasinska A."/>
            <person name="Steczkiewicz K."/>
            <person name="Drgas O."/>
            <person name="Orlowska M."/>
            <person name="Perlinska-Lenart U."/>
            <person name="Aleksandrzak-Piekarczyk T."/>
            <person name="Szatraj K."/>
            <person name="Zielenkiewicz U."/>
            <person name="Pilsyk S."/>
            <person name="Malc E."/>
            <person name="Mieczkowski P."/>
            <person name="Kruszewska J.S."/>
            <person name="Biernat P."/>
            <person name="Pawlowska J."/>
        </authorList>
    </citation>
    <scope>NUCLEOTIDE SEQUENCE</scope>
    <source>
        <strain evidence="1">CBS 226.32</strain>
    </source>
</reference>
<evidence type="ECO:0000313" key="2">
    <source>
        <dbReference type="Proteomes" id="UP000650833"/>
    </source>
</evidence>
<accession>A0A8H7QKQ3</accession>
<evidence type="ECO:0008006" key="3">
    <source>
        <dbReference type="Google" id="ProtNLM"/>
    </source>
</evidence>
<dbReference type="SUPFAM" id="SSF81383">
    <property type="entry name" value="F-box domain"/>
    <property type="match status" value="1"/>
</dbReference>
<protein>
    <recommendedName>
        <fullName evidence="3">F-box domain-containing protein</fullName>
    </recommendedName>
</protein>
<proteinExistence type="predicted"/>
<organism evidence="1 2">
    <name type="scientific">Mucor plumbeus</name>
    <dbReference type="NCBI Taxonomy" id="97098"/>
    <lineage>
        <taxon>Eukaryota</taxon>
        <taxon>Fungi</taxon>
        <taxon>Fungi incertae sedis</taxon>
        <taxon>Mucoromycota</taxon>
        <taxon>Mucoromycotina</taxon>
        <taxon>Mucoromycetes</taxon>
        <taxon>Mucorales</taxon>
        <taxon>Mucorineae</taxon>
        <taxon>Mucoraceae</taxon>
        <taxon>Mucor</taxon>
    </lineage>
</organism>
<dbReference type="InterPro" id="IPR036047">
    <property type="entry name" value="F-box-like_dom_sf"/>
</dbReference>
<dbReference type="EMBL" id="JAEPRC010000625">
    <property type="protein sequence ID" value="KAG2193870.1"/>
    <property type="molecule type" value="Genomic_DNA"/>
</dbReference>
<comment type="caution">
    <text evidence="1">The sequence shown here is derived from an EMBL/GenBank/DDBJ whole genome shotgun (WGS) entry which is preliminary data.</text>
</comment>
<evidence type="ECO:0000313" key="1">
    <source>
        <dbReference type="EMBL" id="KAG2193870.1"/>
    </source>
</evidence>
<keyword evidence="2" id="KW-1185">Reference proteome</keyword>